<feature type="transmembrane region" description="Helical" evidence="1">
    <location>
        <begin position="92"/>
        <end position="110"/>
    </location>
</feature>
<dbReference type="AlphaFoldDB" id="A0A975GNU3"/>
<dbReference type="EMBL" id="CP061800">
    <property type="protein sequence ID" value="QTA88140.1"/>
    <property type="molecule type" value="Genomic_DNA"/>
</dbReference>
<dbReference type="PANTHER" id="PTHR22911:SF137">
    <property type="entry name" value="SOLUTE CARRIER FAMILY 35 MEMBER G2-RELATED"/>
    <property type="match status" value="1"/>
</dbReference>
<dbReference type="InterPro" id="IPR000620">
    <property type="entry name" value="EamA_dom"/>
</dbReference>
<name>A0A975GNU3_9BACT</name>
<feature type="transmembrane region" description="Helical" evidence="1">
    <location>
        <begin position="214"/>
        <end position="234"/>
    </location>
</feature>
<feature type="domain" description="EamA" evidence="2">
    <location>
        <begin position="2"/>
        <end position="133"/>
    </location>
</feature>
<dbReference type="PANTHER" id="PTHR22911">
    <property type="entry name" value="ACYL-MALONYL CONDENSING ENZYME-RELATED"/>
    <property type="match status" value="1"/>
</dbReference>
<keyword evidence="4" id="KW-1185">Reference proteome</keyword>
<feature type="transmembrane region" description="Helical" evidence="1">
    <location>
        <begin position="116"/>
        <end position="134"/>
    </location>
</feature>
<dbReference type="InterPro" id="IPR037185">
    <property type="entry name" value="EmrE-like"/>
</dbReference>
<dbReference type="RefSeq" id="WP_207683040.1">
    <property type="nucleotide sequence ID" value="NZ_CP061800.1"/>
</dbReference>
<evidence type="ECO:0000313" key="4">
    <source>
        <dbReference type="Proteomes" id="UP000663722"/>
    </source>
</evidence>
<dbReference type="Gene3D" id="1.10.3730.20">
    <property type="match status" value="1"/>
</dbReference>
<feature type="transmembrane region" description="Helical" evidence="1">
    <location>
        <begin position="60"/>
        <end position="80"/>
    </location>
</feature>
<proteinExistence type="predicted"/>
<organism evidence="3 4">
    <name type="scientific">Desulfonema magnum</name>
    <dbReference type="NCBI Taxonomy" id="45655"/>
    <lineage>
        <taxon>Bacteria</taxon>
        <taxon>Pseudomonadati</taxon>
        <taxon>Thermodesulfobacteriota</taxon>
        <taxon>Desulfobacteria</taxon>
        <taxon>Desulfobacterales</taxon>
        <taxon>Desulfococcaceae</taxon>
        <taxon>Desulfonema</taxon>
    </lineage>
</organism>
<dbReference type="KEGG" id="dmm:dnm_041800"/>
<keyword evidence="1" id="KW-0472">Membrane</keyword>
<reference evidence="3" key="1">
    <citation type="journal article" date="2021" name="Microb. Physiol.">
        <title>Proteogenomic Insights into the Physiology of Marine, Sulfate-Reducing, Filamentous Desulfonema limicola and Desulfonema magnum.</title>
        <authorList>
            <person name="Schnaars V."/>
            <person name="Wohlbrand L."/>
            <person name="Scheve S."/>
            <person name="Hinrichs C."/>
            <person name="Reinhardt R."/>
            <person name="Rabus R."/>
        </authorList>
    </citation>
    <scope>NUCLEOTIDE SEQUENCE</scope>
    <source>
        <strain evidence="3">4be13</strain>
    </source>
</reference>
<feature type="transmembrane region" description="Helical" evidence="1">
    <location>
        <begin position="155"/>
        <end position="175"/>
    </location>
</feature>
<evidence type="ECO:0000313" key="3">
    <source>
        <dbReference type="EMBL" id="QTA88140.1"/>
    </source>
</evidence>
<keyword evidence="1" id="KW-0812">Transmembrane</keyword>
<dbReference type="SUPFAM" id="SSF103481">
    <property type="entry name" value="Multidrug resistance efflux transporter EmrE"/>
    <property type="match status" value="2"/>
</dbReference>
<feature type="transmembrane region" description="Helical" evidence="1">
    <location>
        <begin position="240"/>
        <end position="260"/>
    </location>
</feature>
<accession>A0A975GNU3</accession>
<evidence type="ECO:0000256" key="1">
    <source>
        <dbReference type="SAM" id="Phobius"/>
    </source>
</evidence>
<keyword evidence="1" id="KW-1133">Transmembrane helix</keyword>
<evidence type="ECO:0000259" key="2">
    <source>
        <dbReference type="Pfam" id="PF00892"/>
    </source>
</evidence>
<protein>
    <submittedName>
        <fullName evidence="3">EamA domain-containing protein</fullName>
    </submittedName>
</protein>
<feature type="transmembrane region" description="Helical" evidence="1">
    <location>
        <begin position="181"/>
        <end position="202"/>
    </location>
</feature>
<sequence length="289" mass="32389">MLWFILSLLAALAVSSQDAWMKKFFSHLSPYEMAMCPLFYSMPLFAIAVLFVPVPRLDSIFFWSFLISIPLNGVAFVLYMKAIKVSPLSLTVPYLAFTPGFMIVTGYVFLDEMPNTWGILGILIICAGCYILNIEPGRRSFLAPFKAILKETGSWLMFILSFLFSFAAVIGKKAILHSSPLFFTLSFFAVFNLVLFLFLLLFRKVRIRTFREEFVKGVIAGGIFFLHALLHGLAISLTKAAYMISVKRLSVVFGVIYGKLLFKEANIGFRFSGALLMLAGTILITLQGL</sequence>
<dbReference type="Proteomes" id="UP000663722">
    <property type="component" value="Chromosome"/>
</dbReference>
<dbReference type="Pfam" id="PF00892">
    <property type="entry name" value="EamA"/>
    <property type="match status" value="1"/>
</dbReference>
<feature type="transmembrane region" description="Helical" evidence="1">
    <location>
        <begin position="267"/>
        <end position="286"/>
    </location>
</feature>
<gene>
    <name evidence="3" type="ORF">dnm_041800</name>
</gene>
<dbReference type="GO" id="GO:0016020">
    <property type="term" value="C:membrane"/>
    <property type="evidence" value="ECO:0007669"/>
    <property type="project" value="InterPro"/>
</dbReference>